<dbReference type="InterPro" id="IPR013149">
    <property type="entry name" value="ADH-like_C"/>
</dbReference>
<evidence type="ECO:0000256" key="2">
    <source>
        <dbReference type="ARBA" id="ARBA00023002"/>
    </source>
</evidence>
<sequence length="342" mass="36771">MRAVGVHGGKGSADALYIEDNVADPAAVDERIVVRIKAFGLNRMDIMQREDRYPYKLLPESGPIMGVEFSGLVEELGPACKGDFQVGQRVFGLAYGGAYAEKISVSERMLMHMPDHLGFEEAAGIPETFFTALQAVHLVGGMQPGQSVLIHAGASGVGQAAIQIARQAGASVIFATAGTDAKCQLCRQLGADHAVNYKDTNAPDFAEVVARETNSRGVDLIIDLVGQSYWHRNTKSAAMEGKIVIVAAMSGSVVEGFDLRALLNKRLSVLATTLRTRDAAYQAQLRDVFVERVLQHLASKPSPADETMGVTVDEVFSWQQVGEAHKKMEANVNAGKLICLVD</sequence>
<dbReference type="InterPro" id="IPR013154">
    <property type="entry name" value="ADH-like_N"/>
</dbReference>
<dbReference type="InterPro" id="IPR020843">
    <property type="entry name" value="ER"/>
</dbReference>
<evidence type="ECO:0000313" key="5">
    <source>
        <dbReference type="Proteomes" id="UP001642406"/>
    </source>
</evidence>
<dbReference type="SUPFAM" id="SSF50129">
    <property type="entry name" value="GroES-like"/>
    <property type="match status" value="1"/>
</dbReference>
<dbReference type="CDD" id="cd05276">
    <property type="entry name" value="p53_inducible_oxidoreductase"/>
    <property type="match status" value="1"/>
</dbReference>
<dbReference type="Gene3D" id="3.90.180.10">
    <property type="entry name" value="Medium-chain alcohol dehydrogenases, catalytic domain"/>
    <property type="match status" value="1"/>
</dbReference>
<dbReference type="PANTHER" id="PTHR48106">
    <property type="entry name" value="QUINONE OXIDOREDUCTASE PIG3-RELATED"/>
    <property type="match status" value="1"/>
</dbReference>
<dbReference type="EMBL" id="CAWUHC010000070">
    <property type="protein sequence ID" value="CAK7228171.1"/>
    <property type="molecule type" value="Genomic_DNA"/>
</dbReference>
<protein>
    <recommendedName>
        <fullName evidence="3">Enoyl reductase (ER) domain-containing protein</fullName>
    </recommendedName>
</protein>
<dbReference type="InterPro" id="IPR014189">
    <property type="entry name" value="Quinone_OxRdtase_PIG3"/>
</dbReference>
<dbReference type="SMART" id="SM00829">
    <property type="entry name" value="PKS_ER"/>
    <property type="match status" value="1"/>
</dbReference>
<evidence type="ECO:0000259" key="3">
    <source>
        <dbReference type="SMART" id="SM00829"/>
    </source>
</evidence>
<dbReference type="SUPFAM" id="SSF51735">
    <property type="entry name" value="NAD(P)-binding Rossmann-fold domains"/>
    <property type="match status" value="1"/>
</dbReference>
<dbReference type="Gene3D" id="3.40.50.720">
    <property type="entry name" value="NAD(P)-binding Rossmann-like Domain"/>
    <property type="match status" value="1"/>
</dbReference>
<accession>A0ABP0CAJ8</accession>
<gene>
    <name evidence="4" type="ORF">SBRCBS47491_006813</name>
</gene>
<evidence type="ECO:0000256" key="1">
    <source>
        <dbReference type="ARBA" id="ARBA00022857"/>
    </source>
</evidence>
<reference evidence="4 5" key="1">
    <citation type="submission" date="2024-01" db="EMBL/GenBank/DDBJ databases">
        <authorList>
            <person name="Allen C."/>
            <person name="Tagirdzhanova G."/>
        </authorList>
    </citation>
    <scope>NUCLEOTIDE SEQUENCE [LARGE SCALE GENOMIC DNA]</scope>
</reference>
<comment type="caution">
    <text evidence="4">The sequence shown here is derived from an EMBL/GenBank/DDBJ whole genome shotgun (WGS) entry which is preliminary data.</text>
</comment>
<feature type="domain" description="Enoyl reductase (ER)" evidence="3">
    <location>
        <begin position="11"/>
        <end position="339"/>
    </location>
</feature>
<evidence type="ECO:0000313" key="4">
    <source>
        <dbReference type="EMBL" id="CAK7228171.1"/>
    </source>
</evidence>
<dbReference type="Proteomes" id="UP001642406">
    <property type="component" value="Unassembled WGS sequence"/>
</dbReference>
<keyword evidence="1" id="KW-0521">NADP</keyword>
<keyword evidence="2" id="KW-0560">Oxidoreductase</keyword>
<dbReference type="Pfam" id="PF08240">
    <property type="entry name" value="ADH_N"/>
    <property type="match status" value="1"/>
</dbReference>
<dbReference type="PANTHER" id="PTHR48106:SF18">
    <property type="entry name" value="QUINONE OXIDOREDUCTASE PIG3"/>
    <property type="match status" value="1"/>
</dbReference>
<proteinExistence type="predicted"/>
<dbReference type="InterPro" id="IPR036291">
    <property type="entry name" value="NAD(P)-bd_dom_sf"/>
</dbReference>
<dbReference type="InterPro" id="IPR011032">
    <property type="entry name" value="GroES-like_sf"/>
</dbReference>
<dbReference type="NCBIfam" id="TIGR02824">
    <property type="entry name" value="quinone_pig3"/>
    <property type="match status" value="1"/>
</dbReference>
<name>A0ABP0CAJ8_9PEZI</name>
<dbReference type="Pfam" id="PF00107">
    <property type="entry name" value="ADH_zinc_N"/>
    <property type="match status" value="1"/>
</dbReference>
<keyword evidence="5" id="KW-1185">Reference proteome</keyword>
<organism evidence="4 5">
    <name type="scientific">Sporothrix bragantina</name>
    <dbReference type="NCBI Taxonomy" id="671064"/>
    <lineage>
        <taxon>Eukaryota</taxon>
        <taxon>Fungi</taxon>
        <taxon>Dikarya</taxon>
        <taxon>Ascomycota</taxon>
        <taxon>Pezizomycotina</taxon>
        <taxon>Sordariomycetes</taxon>
        <taxon>Sordariomycetidae</taxon>
        <taxon>Ophiostomatales</taxon>
        <taxon>Ophiostomataceae</taxon>
        <taxon>Sporothrix</taxon>
    </lineage>
</organism>